<dbReference type="Proteomes" id="UP000245207">
    <property type="component" value="Unassembled WGS sequence"/>
</dbReference>
<proteinExistence type="predicted"/>
<dbReference type="GO" id="GO:0003743">
    <property type="term" value="F:translation initiation factor activity"/>
    <property type="evidence" value="ECO:0007669"/>
    <property type="project" value="UniProtKB-KW"/>
</dbReference>
<sequence length="242" mass="26987">MQCILKRKGVFVRHPVSTNNVKRVKRTTNESQSLAIGSNSGSLRAGVAVVDCAHSVTTERMAHDSTQNSSRCHPTVPSQIHSDPAPDKNSFAGLPNIPLILDFQSGDICSTEGCPTSLNARVWVVTEKEIESGVHFVSLDHCYYEPIFSKTLELSTRGGSNAELIIVGQKQDALQVLHDLITSKRYRAWQKTHEKIMFKYIELCVEMRRGRFVKYGLIELRVETRTNSSWISCGSPSYSSKS</sequence>
<dbReference type="InterPro" id="IPR027512">
    <property type="entry name" value="EIF3A"/>
</dbReference>
<dbReference type="GO" id="GO:0001732">
    <property type="term" value="P:formation of cytoplasmic translation initiation complex"/>
    <property type="evidence" value="ECO:0007669"/>
    <property type="project" value="TreeGrafter"/>
</dbReference>
<reference evidence="6 7" key="1">
    <citation type="journal article" date="2018" name="Mol. Plant">
        <title>The genome of Artemisia annua provides insight into the evolution of Asteraceae family and artemisinin biosynthesis.</title>
        <authorList>
            <person name="Shen Q."/>
            <person name="Zhang L."/>
            <person name="Liao Z."/>
            <person name="Wang S."/>
            <person name="Yan T."/>
            <person name="Shi P."/>
            <person name="Liu M."/>
            <person name="Fu X."/>
            <person name="Pan Q."/>
            <person name="Wang Y."/>
            <person name="Lv Z."/>
            <person name="Lu X."/>
            <person name="Zhang F."/>
            <person name="Jiang W."/>
            <person name="Ma Y."/>
            <person name="Chen M."/>
            <person name="Hao X."/>
            <person name="Li L."/>
            <person name="Tang Y."/>
            <person name="Lv G."/>
            <person name="Zhou Y."/>
            <person name="Sun X."/>
            <person name="Brodelius P.E."/>
            <person name="Rose J.K.C."/>
            <person name="Tang K."/>
        </authorList>
    </citation>
    <scope>NUCLEOTIDE SEQUENCE [LARGE SCALE GENOMIC DNA]</scope>
    <source>
        <strain evidence="7">cv. Huhao1</strain>
        <tissue evidence="6">Leaf</tissue>
    </source>
</reference>
<evidence type="ECO:0000313" key="7">
    <source>
        <dbReference type="Proteomes" id="UP000245207"/>
    </source>
</evidence>
<accession>A0A2U1N2H9</accession>
<comment type="caution">
    <text evidence="6">The sequence shown here is derived from an EMBL/GenBank/DDBJ whole genome shotgun (WGS) entry which is preliminary data.</text>
</comment>
<dbReference type="InterPro" id="IPR054711">
    <property type="entry name" value="eIF3a_PCI_TPR-like"/>
</dbReference>
<dbReference type="GO" id="GO:0043614">
    <property type="term" value="C:multi-eIF complex"/>
    <property type="evidence" value="ECO:0007669"/>
    <property type="project" value="TreeGrafter"/>
</dbReference>
<dbReference type="GO" id="GO:0071541">
    <property type="term" value="C:eukaryotic translation initiation factor 3 complex, eIF3m"/>
    <property type="evidence" value="ECO:0007669"/>
    <property type="project" value="TreeGrafter"/>
</dbReference>
<organism evidence="6 7">
    <name type="scientific">Artemisia annua</name>
    <name type="common">Sweet wormwood</name>
    <dbReference type="NCBI Taxonomy" id="35608"/>
    <lineage>
        <taxon>Eukaryota</taxon>
        <taxon>Viridiplantae</taxon>
        <taxon>Streptophyta</taxon>
        <taxon>Embryophyta</taxon>
        <taxon>Tracheophyta</taxon>
        <taxon>Spermatophyta</taxon>
        <taxon>Magnoliopsida</taxon>
        <taxon>eudicotyledons</taxon>
        <taxon>Gunneridae</taxon>
        <taxon>Pentapetalae</taxon>
        <taxon>asterids</taxon>
        <taxon>campanulids</taxon>
        <taxon>Asterales</taxon>
        <taxon>Asteraceae</taxon>
        <taxon>Asteroideae</taxon>
        <taxon>Anthemideae</taxon>
        <taxon>Artemisiinae</taxon>
        <taxon>Artemisia</taxon>
    </lineage>
</organism>
<dbReference type="PANTHER" id="PTHR14005">
    <property type="entry name" value="EUKARYOTIC TRANSLATION INITIATION FACTOR 3, THETA SUBUNIT"/>
    <property type="match status" value="1"/>
</dbReference>
<evidence type="ECO:0000256" key="1">
    <source>
        <dbReference type="ARBA" id="ARBA00022490"/>
    </source>
</evidence>
<keyword evidence="7" id="KW-1185">Reference proteome</keyword>
<keyword evidence="2" id="KW-0396">Initiation factor</keyword>
<name>A0A2U1N2H9_ARTAN</name>
<dbReference type="STRING" id="35608.A0A2U1N2H9"/>
<keyword evidence="1" id="KW-0963">Cytoplasm</keyword>
<feature type="compositionally biased region" description="Polar residues" evidence="4">
    <location>
        <begin position="64"/>
        <end position="81"/>
    </location>
</feature>
<dbReference type="GO" id="GO:0071540">
    <property type="term" value="C:eukaryotic translation initiation factor 3 complex, eIF3e"/>
    <property type="evidence" value="ECO:0007669"/>
    <property type="project" value="TreeGrafter"/>
</dbReference>
<feature type="domain" description="eIF3a PCI" evidence="5">
    <location>
        <begin position="162"/>
        <end position="226"/>
    </location>
</feature>
<dbReference type="Pfam" id="PF22591">
    <property type="entry name" value="eIF3a_PCI_TPR-like"/>
    <property type="match status" value="1"/>
</dbReference>
<dbReference type="EMBL" id="PKPP01003776">
    <property type="protein sequence ID" value="PWA67721.1"/>
    <property type="molecule type" value="Genomic_DNA"/>
</dbReference>
<dbReference type="GO" id="GO:0003729">
    <property type="term" value="F:mRNA binding"/>
    <property type="evidence" value="ECO:0007669"/>
    <property type="project" value="TreeGrafter"/>
</dbReference>
<dbReference type="AlphaFoldDB" id="A0A2U1N2H9"/>
<dbReference type="OrthoDB" id="18884at2759"/>
<evidence type="ECO:0000313" key="6">
    <source>
        <dbReference type="EMBL" id="PWA67721.1"/>
    </source>
</evidence>
<keyword evidence="3" id="KW-0648">Protein biosynthesis</keyword>
<dbReference type="PANTHER" id="PTHR14005:SF0">
    <property type="entry name" value="EUKARYOTIC TRANSLATION INITIATION FACTOR 3 SUBUNIT A"/>
    <property type="match status" value="1"/>
</dbReference>
<feature type="region of interest" description="Disordered" evidence="4">
    <location>
        <begin position="59"/>
        <end position="84"/>
    </location>
</feature>
<gene>
    <name evidence="6" type="ORF">CTI12_AA316760</name>
</gene>
<protein>
    <recommendedName>
        <fullName evidence="5">eIF3a PCI domain-containing protein</fullName>
    </recommendedName>
</protein>
<dbReference type="GO" id="GO:0002188">
    <property type="term" value="P:translation reinitiation"/>
    <property type="evidence" value="ECO:0007669"/>
    <property type="project" value="TreeGrafter"/>
</dbReference>
<evidence type="ECO:0000259" key="5">
    <source>
        <dbReference type="Pfam" id="PF22591"/>
    </source>
</evidence>
<evidence type="ECO:0000256" key="2">
    <source>
        <dbReference type="ARBA" id="ARBA00022540"/>
    </source>
</evidence>
<evidence type="ECO:0000256" key="3">
    <source>
        <dbReference type="ARBA" id="ARBA00022917"/>
    </source>
</evidence>
<evidence type="ECO:0000256" key="4">
    <source>
        <dbReference type="SAM" id="MobiDB-lite"/>
    </source>
</evidence>